<evidence type="ECO:0000256" key="4">
    <source>
        <dbReference type="NCBIfam" id="TIGR00639"/>
    </source>
</evidence>
<dbReference type="PANTHER" id="PTHR43369">
    <property type="entry name" value="PHOSPHORIBOSYLGLYCINAMIDE FORMYLTRANSFERASE"/>
    <property type="match status" value="1"/>
</dbReference>
<dbReference type="KEGG" id="psai:C3B54_11370"/>
<dbReference type="Gene3D" id="3.40.50.170">
    <property type="entry name" value="Formyl transferase, N-terminal domain"/>
    <property type="match status" value="1"/>
</dbReference>
<dbReference type="SUPFAM" id="SSF53328">
    <property type="entry name" value="Formyltransferase"/>
    <property type="match status" value="1"/>
</dbReference>
<evidence type="ECO:0000313" key="7">
    <source>
        <dbReference type="Proteomes" id="UP000243077"/>
    </source>
</evidence>
<evidence type="ECO:0000256" key="3">
    <source>
        <dbReference type="ARBA" id="ARBA00022755"/>
    </source>
</evidence>
<accession>A0A2L2BNZ8</accession>
<dbReference type="RefSeq" id="WP_245867968.1">
    <property type="nucleotide sequence ID" value="NZ_CP026923.1"/>
</dbReference>
<dbReference type="Pfam" id="PF00551">
    <property type="entry name" value="Formyl_trans_N"/>
    <property type="match status" value="1"/>
</dbReference>
<proteinExistence type="predicted"/>
<name>A0A2L2BNZ8_9MICO</name>
<dbReference type="PANTHER" id="PTHR43369:SF2">
    <property type="entry name" value="PHOSPHORIBOSYLGLYCINAMIDE FORMYLTRANSFERASE"/>
    <property type="match status" value="1"/>
</dbReference>
<dbReference type="EC" id="2.1.2.2" evidence="4"/>
<dbReference type="AlphaFoldDB" id="A0A2L2BNZ8"/>
<evidence type="ECO:0000256" key="1">
    <source>
        <dbReference type="ARBA" id="ARBA00005054"/>
    </source>
</evidence>
<keyword evidence="7" id="KW-1185">Reference proteome</keyword>
<dbReference type="GO" id="GO:0005829">
    <property type="term" value="C:cytosol"/>
    <property type="evidence" value="ECO:0007669"/>
    <property type="project" value="TreeGrafter"/>
</dbReference>
<dbReference type="InterPro" id="IPR004607">
    <property type="entry name" value="GART"/>
</dbReference>
<dbReference type="Proteomes" id="UP000243077">
    <property type="component" value="Chromosome"/>
</dbReference>
<sequence>MVTRLVVLISGSGSNLLDLLERCEEHPEAGLTVVAVGADCEAAGLDHARSRNISTFVVPLSSFSSREEWGENLGEEIEAYSPDVVVLSGFMKLLPPGVVGRFAPGMINTHPAYLPEFPGAHAVADQIRAGVNQAGASVISVDDGVDTGPILARQRVPVEASDSVESLHDRIKIVERQLLWQVLTQGDKLATVPQGEDSST</sequence>
<dbReference type="CDD" id="cd08645">
    <property type="entry name" value="FMT_core_GART"/>
    <property type="match status" value="1"/>
</dbReference>
<protein>
    <recommendedName>
        <fullName evidence="4">Phosphoribosylglycinamide formyltransferase</fullName>
        <ecNumber evidence="4">2.1.2.2</ecNumber>
    </recommendedName>
</protein>
<gene>
    <name evidence="6" type="ORF">C3B54_11370</name>
</gene>
<keyword evidence="3" id="KW-0658">Purine biosynthesis</keyword>
<dbReference type="GO" id="GO:0006189">
    <property type="term" value="P:'de novo' IMP biosynthetic process"/>
    <property type="evidence" value="ECO:0007669"/>
    <property type="project" value="InterPro"/>
</dbReference>
<evidence type="ECO:0000313" key="6">
    <source>
        <dbReference type="EMBL" id="AVG23368.1"/>
    </source>
</evidence>
<dbReference type="EMBL" id="CP026923">
    <property type="protein sequence ID" value="AVG23368.1"/>
    <property type="molecule type" value="Genomic_DNA"/>
</dbReference>
<comment type="pathway">
    <text evidence="1">Purine metabolism; IMP biosynthesis via de novo pathway; N(2)-formyl-N(1)-(5-phospho-D-ribosyl)glycinamide from N(1)-(5-phospho-D-ribosyl)glycinamide (10-formyl THF route): step 1/1.</text>
</comment>
<dbReference type="NCBIfam" id="TIGR00639">
    <property type="entry name" value="PurN"/>
    <property type="match status" value="1"/>
</dbReference>
<organism evidence="6 7">
    <name type="scientific">Pontimonas salivibrio</name>
    <dbReference type="NCBI Taxonomy" id="1159327"/>
    <lineage>
        <taxon>Bacteria</taxon>
        <taxon>Bacillati</taxon>
        <taxon>Actinomycetota</taxon>
        <taxon>Actinomycetes</taxon>
        <taxon>Micrococcales</taxon>
        <taxon>Microbacteriaceae</taxon>
        <taxon>Pontimonas</taxon>
    </lineage>
</organism>
<dbReference type="InterPro" id="IPR002376">
    <property type="entry name" value="Formyl_transf_N"/>
</dbReference>
<evidence type="ECO:0000256" key="2">
    <source>
        <dbReference type="ARBA" id="ARBA00022679"/>
    </source>
</evidence>
<evidence type="ECO:0000259" key="5">
    <source>
        <dbReference type="Pfam" id="PF00551"/>
    </source>
</evidence>
<keyword evidence="2 6" id="KW-0808">Transferase</keyword>
<feature type="domain" description="Formyl transferase N-terminal" evidence="5">
    <location>
        <begin position="4"/>
        <end position="183"/>
    </location>
</feature>
<dbReference type="InterPro" id="IPR036477">
    <property type="entry name" value="Formyl_transf_N_sf"/>
</dbReference>
<dbReference type="GO" id="GO:0004644">
    <property type="term" value="F:phosphoribosylglycinamide formyltransferase activity"/>
    <property type="evidence" value="ECO:0007669"/>
    <property type="project" value="UniProtKB-UniRule"/>
</dbReference>
<reference evidence="6 7" key="1">
    <citation type="submission" date="2018-02" db="EMBL/GenBank/DDBJ databases">
        <title>Complete genome of the streamlined marine actinobacterium Pontimonas salivibrio CL-TW6 adapted to coastal planktonic lifestype.</title>
        <authorList>
            <person name="Cho B.C."/>
            <person name="Hardies S.C."/>
            <person name="Jang G.I."/>
            <person name="Hwang C.Y."/>
        </authorList>
    </citation>
    <scope>NUCLEOTIDE SEQUENCE [LARGE SCALE GENOMIC DNA]</scope>
    <source>
        <strain evidence="6 7">CL-TW6</strain>
    </source>
</reference>